<gene>
    <name evidence="1" type="ORF">Slin15195_G086210</name>
</gene>
<dbReference type="EMBL" id="CP099424">
    <property type="protein sequence ID" value="USW55302.1"/>
    <property type="molecule type" value="Genomic_DNA"/>
</dbReference>
<name>A0A9Q9B0M7_9PEZI</name>
<organism evidence="1 2">
    <name type="scientific">Septoria linicola</name>
    <dbReference type="NCBI Taxonomy" id="215465"/>
    <lineage>
        <taxon>Eukaryota</taxon>
        <taxon>Fungi</taxon>
        <taxon>Dikarya</taxon>
        <taxon>Ascomycota</taxon>
        <taxon>Pezizomycotina</taxon>
        <taxon>Dothideomycetes</taxon>
        <taxon>Dothideomycetidae</taxon>
        <taxon>Mycosphaerellales</taxon>
        <taxon>Mycosphaerellaceae</taxon>
        <taxon>Septoria</taxon>
    </lineage>
</organism>
<evidence type="ECO:0000313" key="1">
    <source>
        <dbReference type="EMBL" id="USW55302.1"/>
    </source>
</evidence>
<sequence length="242" mass="27750">MEPLANCISLVHMIGSPKGSRKLLWRNVRLECERMRADRHSFDAMTVLTAMQALSIYVLIRLDEGETEHNNLDVQLHYTVTILADRMAQLDCVRKTEQLEKPSDRPTWYDWLMEESRRRLSIVYRIINMLVYFEPPGLCSPPSDLILAPLPARKLLWEATEEQYESHMRSQEVDYAYAMAKTGGLVRLTDVTSSPLLDHTELTYEYEMLGAATTRGTASWEEWLADMDGFGGLIVLAASMMQ</sequence>
<dbReference type="Proteomes" id="UP001056384">
    <property type="component" value="Chromosome 7"/>
</dbReference>
<protein>
    <recommendedName>
        <fullName evidence="3">Transcription factor domain-containing protein</fullName>
    </recommendedName>
</protein>
<keyword evidence="2" id="KW-1185">Reference proteome</keyword>
<proteinExistence type="predicted"/>
<accession>A0A9Q9B0M7</accession>
<reference evidence="1" key="1">
    <citation type="submission" date="2022-06" db="EMBL/GenBank/DDBJ databases">
        <title>Complete genome sequences of two strains of the flax pathogen Septoria linicola.</title>
        <authorList>
            <person name="Lapalu N."/>
            <person name="Simon A."/>
            <person name="Demenou B."/>
            <person name="Paumier D."/>
            <person name="Guillot M.-P."/>
            <person name="Gout L."/>
            <person name="Valade R."/>
        </authorList>
    </citation>
    <scope>NUCLEOTIDE SEQUENCE</scope>
    <source>
        <strain evidence="1">SE15195</strain>
    </source>
</reference>
<dbReference type="OrthoDB" id="5423818at2759"/>
<dbReference type="AlphaFoldDB" id="A0A9Q9B0M7"/>
<evidence type="ECO:0000313" key="2">
    <source>
        <dbReference type="Proteomes" id="UP001056384"/>
    </source>
</evidence>
<evidence type="ECO:0008006" key="3">
    <source>
        <dbReference type="Google" id="ProtNLM"/>
    </source>
</evidence>